<dbReference type="Proteomes" id="UP000507222">
    <property type="component" value="Unassembled WGS sequence"/>
</dbReference>
<protein>
    <submittedName>
        <fullName evidence="2">Uncharacterized protein</fullName>
    </submittedName>
</protein>
<dbReference type="EMBL" id="CAEKDK010000005">
    <property type="protein sequence ID" value="CAB4279473.1"/>
    <property type="molecule type" value="Genomic_DNA"/>
</dbReference>
<accession>A0A6J5XCY4</accession>
<organism evidence="2 4">
    <name type="scientific">Prunus armeniaca</name>
    <name type="common">Apricot</name>
    <name type="synonym">Armeniaca vulgaris</name>
    <dbReference type="NCBI Taxonomy" id="36596"/>
    <lineage>
        <taxon>Eukaryota</taxon>
        <taxon>Viridiplantae</taxon>
        <taxon>Streptophyta</taxon>
        <taxon>Embryophyta</taxon>
        <taxon>Tracheophyta</taxon>
        <taxon>Spermatophyta</taxon>
        <taxon>Magnoliopsida</taxon>
        <taxon>eudicotyledons</taxon>
        <taxon>Gunneridae</taxon>
        <taxon>Pentapetalae</taxon>
        <taxon>rosids</taxon>
        <taxon>fabids</taxon>
        <taxon>Rosales</taxon>
        <taxon>Rosaceae</taxon>
        <taxon>Amygdaloideae</taxon>
        <taxon>Amygdaleae</taxon>
        <taxon>Prunus</taxon>
    </lineage>
</organism>
<reference evidence="2 3" key="2">
    <citation type="submission" date="2020-05" db="EMBL/GenBank/DDBJ databases">
        <authorList>
            <person name="Campoy J."/>
            <person name="Schneeberger K."/>
            <person name="Spophaly S."/>
        </authorList>
    </citation>
    <scope>NUCLEOTIDE SEQUENCE [LARGE SCALE GENOMIC DNA]</scope>
    <source>
        <strain evidence="2">PruArmRojPasFocal</strain>
    </source>
</reference>
<proteinExistence type="predicted"/>
<keyword evidence="4" id="KW-1185">Reference proteome</keyword>
<gene>
    <name evidence="1" type="ORF">CURHAP_LOCUS31743</name>
    <name evidence="2" type="ORF">ORAREDHAP_LOCUS31358</name>
</gene>
<dbReference type="EMBL" id="CAEKKB010000005">
    <property type="protein sequence ID" value="CAB4309932.1"/>
    <property type="molecule type" value="Genomic_DNA"/>
</dbReference>
<name>A0A6J5XCY4_PRUAR</name>
<reference evidence="4" key="1">
    <citation type="journal article" date="2020" name="Genome Biol.">
        <title>Gamete binning: chromosome-level and haplotype-resolved genome assembly enabled by high-throughput single-cell sequencing of gamete genomes.</title>
        <authorList>
            <person name="Campoy J.A."/>
            <person name="Sun H."/>
            <person name="Goel M."/>
            <person name="Jiao W.-B."/>
            <person name="Folz-Donahue K."/>
            <person name="Wang N."/>
            <person name="Rubio M."/>
            <person name="Liu C."/>
            <person name="Kukat C."/>
            <person name="Ruiz D."/>
            <person name="Huettel B."/>
            <person name="Schneeberger K."/>
        </authorList>
    </citation>
    <scope>NUCLEOTIDE SEQUENCE [LARGE SCALE GENOMIC DNA]</scope>
    <source>
        <strain evidence="4">cv. Rojo Pasion</strain>
    </source>
</reference>
<dbReference type="OrthoDB" id="426718at2759"/>
<sequence length="189" mass="20803">MGEDEFFIPHEGRTINPTSPSHPTLAELSAQMSQFLKVALQLGGGERAGAIGYRFIDKPTSISKNIGLPWYAKRNLLSKMGLETCNPYNYEVKNFAFSVLRPNSTSWFALAPHVTHIPFHVATMPPPLAATYLLTAPPTSSSAASFALEQLCPLAHIPPTTPLSLHFRHKTHPPLTHPILLVPLHKPRT</sequence>
<dbReference type="AlphaFoldDB" id="A0A6J5XCY4"/>
<dbReference type="Proteomes" id="UP000507245">
    <property type="component" value="Unassembled WGS sequence"/>
</dbReference>
<evidence type="ECO:0000313" key="1">
    <source>
        <dbReference type="EMBL" id="CAB4279473.1"/>
    </source>
</evidence>
<evidence type="ECO:0000313" key="4">
    <source>
        <dbReference type="Proteomes" id="UP000507245"/>
    </source>
</evidence>
<evidence type="ECO:0000313" key="3">
    <source>
        <dbReference type="Proteomes" id="UP000507222"/>
    </source>
</evidence>
<evidence type="ECO:0000313" key="2">
    <source>
        <dbReference type="EMBL" id="CAB4309932.1"/>
    </source>
</evidence>